<evidence type="ECO:0000313" key="2">
    <source>
        <dbReference type="Proteomes" id="UP000275652"/>
    </source>
</evidence>
<dbReference type="EMBL" id="QUTI01032926">
    <property type="protein sequence ID" value="RLO02684.1"/>
    <property type="molecule type" value="Genomic_DNA"/>
</dbReference>
<comment type="caution">
    <text evidence="1">The sequence shown here is derived from an EMBL/GenBank/DDBJ whole genome shotgun (WGS) entry which is preliminary data.</text>
</comment>
<evidence type="ECO:0000313" key="1">
    <source>
        <dbReference type="EMBL" id="RLO02684.1"/>
    </source>
</evidence>
<dbReference type="Proteomes" id="UP000275652">
    <property type="component" value="Unassembled WGS sequence"/>
</dbReference>
<gene>
    <name evidence="1" type="ORF">DYB28_004911</name>
</gene>
<organism evidence="1 2">
    <name type="scientific">Aphanomyces astaci</name>
    <name type="common">Crayfish plague agent</name>
    <dbReference type="NCBI Taxonomy" id="112090"/>
    <lineage>
        <taxon>Eukaryota</taxon>
        <taxon>Sar</taxon>
        <taxon>Stramenopiles</taxon>
        <taxon>Oomycota</taxon>
        <taxon>Saprolegniomycetes</taxon>
        <taxon>Saprolegniales</taxon>
        <taxon>Verrucalvaceae</taxon>
        <taxon>Aphanomyces</taxon>
    </lineage>
</organism>
<reference evidence="1 2" key="1">
    <citation type="journal article" date="2018" name="J. Invertebr. Pathol.">
        <title>New genotyping method for the causative agent of crayfish plague (Aphanomyces astaci) based on whole genome data.</title>
        <authorList>
            <person name="Minardi D."/>
            <person name="Studholme D.J."/>
            <person name="van der Giezen M."/>
            <person name="Pretto T."/>
            <person name="Oidtmann B."/>
        </authorList>
    </citation>
    <scope>NUCLEOTIDE SEQUENCE [LARGE SCALE GENOMIC DNA]</scope>
    <source>
        <strain evidence="1 2">KB13</strain>
    </source>
</reference>
<sequence>CFTGMRDIKDGEKQFVVFAEYVEVLCRLSLAIWDDKDVSAKETIRIGLDAVRALSKPAK</sequence>
<dbReference type="AlphaFoldDB" id="A0A9X8DS44"/>
<protein>
    <submittedName>
        <fullName evidence="1">Uncharacterized protein</fullName>
    </submittedName>
</protein>
<name>A0A9X8DS44_APHAT</name>
<accession>A0A9X8DS44</accession>
<proteinExistence type="predicted"/>
<feature type="non-terminal residue" evidence="1">
    <location>
        <position position="1"/>
    </location>
</feature>